<name>A0A445MW42_9BACT</name>
<organism evidence="1">
    <name type="scientific">uncultured Desulfobacterium sp</name>
    <dbReference type="NCBI Taxonomy" id="201089"/>
    <lineage>
        <taxon>Bacteria</taxon>
        <taxon>Pseudomonadati</taxon>
        <taxon>Thermodesulfobacteriota</taxon>
        <taxon>Desulfobacteria</taxon>
        <taxon>Desulfobacterales</taxon>
        <taxon>Desulfobacteriaceae</taxon>
        <taxon>Desulfobacterium</taxon>
        <taxon>environmental samples</taxon>
    </lineage>
</organism>
<protein>
    <submittedName>
        <fullName evidence="1">Uncharacterized protein</fullName>
    </submittedName>
</protein>
<reference evidence="1" key="1">
    <citation type="submission" date="2018-01" db="EMBL/GenBank/DDBJ databases">
        <authorList>
            <person name="Regsiter A."/>
            <person name="William W."/>
        </authorList>
    </citation>
    <scope>NUCLEOTIDE SEQUENCE</scope>
    <source>
        <strain evidence="1">TRIP AH-1</strain>
    </source>
</reference>
<accession>A0A445MW42</accession>
<evidence type="ECO:0000313" key="1">
    <source>
        <dbReference type="EMBL" id="SPD73571.1"/>
    </source>
</evidence>
<gene>
    <name evidence="1" type="ORF">PITCH_A190147</name>
</gene>
<dbReference type="EMBL" id="OJIN01000101">
    <property type="protein sequence ID" value="SPD73571.1"/>
    <property type="molecule type" value="Genomic_DNA"/>
</dbReference>
<dbReference type="AlphaFoldDB" id="A0A445MW42"/>
<proteinExistence type="predicted"/>
<sequence>MDTMEEKGTMGIRIEKSYHVNLMAGRKQNSSPYLSRARS</sequence>